<dbReference type="PIRSF" id="PIRSF006806">
    <property type="entry name" value="FTHF_cligase"/>
    <property type="match status" value="1"/>
</dbReference>
<dbReference type="EMBL" id="MIPT01000001">
    <property type="protein sequence ID" value="OHT19809.1"/>
    <property type="molecule type" value="Genomic_DNA"/>
</dbReference>
<evidence type="ECO:0000313" key="7">
    <source>
        <dbReference type="Proteomes" id="UP000179467"/>
    </source>
</evidence>
<dbReference type="InterPro" id="IPR024185">
    <property type="entry name" value="FTHF_cligase-like_sf"/>
</dbReference>
<keyword evidence="7" id="KW-1185">Reference proteome</keyword>
<dbReference type="PANTHER" id="PTHR23407">
    <property type="entry name" value="ATPASE INHIBITOR/5-FORMYLTETRAHYDROFOLATE CYCLO-LIGASE"/>
    <property type="match status" value="1"/>
</dbReference>
<comment type="similarity">
    <text evidence="1 5">Belongs to the 5-formyltetrahydrofolate cyclo-ligase family.</text>
</comment>
<keyword evidence="6" id="KW-0436">Ligase</keyword>
<protein>
    <recommendedName>
        <fullName evidence="5">5-formyltetrahydrofolate cyclo-ligase</fullName>
        <ecNumber evidence="5">6.3.3.2</ecNumber>
    </recommendedName>
</protein>
<dbReference type="GO" id="GO:0035999">
    <property type="term" value="P:tetrahydrofolate interconversion"/>
    <property type="evidence" value="ECO:0007669"/>
    <property type="project" value="TreeGrafter"/>
</dbReference>
<keyword evidence="2 4" id="KW-0547">Nucleotide-binding</keyword>
<evidence type="ECO:0000256" key="1">
    <source>
        <dbReference type="ARBA" id="ARBA00010638"/>
    </source>
</evidence>
<dbReference type="GO" id="GO:0005524">
    <property type="term" value="F:ATP binding"/>
    <property type="evidence" value="ECO:0007669"/>
    <property type="project" value="UniProtKB-KW"/>
</dbReference>
<dbReference type="GO" id="GO:0030272">
    <property type="term" value="F:5-formyltetrahydrofolate cyclo-ligase activity"/>
    <property type="evidence" value="ECO:0007669"/>
    <property type="project" value="UniProtKB-EC"/>
</dbReference>
<dbReference type="OrthoDB" id="9801938at2"/>
<dbReference type="GO" id="GO:0009396">
    <property type="term" value="P:folic acid-containing compound biosynthetic process"/>
    <property type="evidence" value="ECO:0007669"/>
    <property type="project" value="TreeGrafter"/>
</dbReference>
<proteinExistence type="inferred from homology"/>
<keyword evidence="3 4" id="KW-0067">ATP-binding</keyword>
<comment type="catalytic activity">
    <reaction evidence="5">
        <text>(6S)-5-formyl-5,6,7,8-tetrahydrofolate + ATP = (6R)-5,10-methenyltetrahydrofolate + ADP + phosphate</text>
        <dbReference type="Rhea" id="RHEA:10488"/>
        <dbReference type="ChEBI" id="CHEBI:30616"/>
        <dbReference type="ChEBI" id="CHEBI:43474"/>
        <dbReference type="ChEBI" id="CHEBI:57455"/>
        <dbReference type="ChEBI" id="CHEBI:57457"/>
        <dbReference type="ChEBI" id="CHEBI:456216"/>
        <dbReference type="EC" id="6.3.3.2"/>
    </reaction>
</comment>
<reference evidence="6 7" key="1">
    <citation type="submission" date="2016-09" db="EMBL/GenBank/DDBJ databases">
        <title>Metabolic pathway, cell adaptation mechanisms and a novel monoxygenase revealed through proteogenomic-transcription analysis of a Sphingomonas haloaromaticamans strain degrading the fungicide ortho-phenylphenol.</title>
        <authorList>
            <person name="Perruchon C."/>
            <person name="Papadopoulou E.S."/>
            <person name="Rousidou C."/>
            <person name="Vasileiadis S."/>
            <person name="Tanou G."/>
            <person name="Amoutzias G."/>
            <person name="Molassiotis A."/>
            <person name="Karpouzas D.G."/>
        </authorList>
    </citation>
    <scope>NUCLEOTIDE SEQUENCE [LARGE SCALE GENOMIC DNA]</scope>
    <source>
        <strain evidence="6 7">P3</strain>
    </source>
</reference>
<dbReference type="Proteomes" id="UP000179467">
    <property type="component" value="Unassembled WGS sequence"/>
</dbReference>
<dbReference type="AlphaFoldDB" id="A0A1S1HC42"/>
<evidence type="ECO:0000313" key="6">
    <source>
        <dbReference type="EMBL" id="OHT19809.1"/>
    </source>
</evidence>
<keyword evidence="5" id="KW-0460">Magnesium</keyword>
<dbReference type="RefSeq" id="WP_084653032.1">
    <property type="nucleotide sequence ID" value="NZ_MIPT01000001.1"/>
</dbReference>
<dbReference type="Gene3D" id="3.40.50.10420">
    <property type="entry name" value="NagB/RpiA/CoA transferase-like"/>
    <property type="match status" value="1"/>
</dbReference>
<feature type="binding site" evidence="4">
    <location>
        <position position="84"/>
    </location>
    <ligand>
        <name>substrate</name>
    </ligand>
</feature>
<dbReference type="EC" id="6.3.3.2" evidence="5"/>
<dbReference type="SUPFAM" id="SSF100950">
    <property type="entry name" value="NagB/RpiA/CoA transferase-like"/>
    <property type="match status" value="1"/>
</dbReference>
<evidence type="ECO:0000256" key="2">
    <source>
        <dbReference type="ARBA" id="ARBA00022741"/>
    </source>
</evidence>
<comment type="cofactor">
    <cofactor evidence="5">
        <name>Mg(2+)</name>
        <dbReference type="ChEBI" id="CHEBI:18420"/>
    </cofactor>
</comment>
<organism evidence="6 7">
    <name type="scientific">Edaphosphingomonas haloaromaticamans</name>
    <dbReference type="NCBI Taxonomy" id="653954"/>
    <lineage>
        <taxon>Bacteria</taxon>
        <taxon>Pseudomonadati</taxon>
        <taxon>Pseudomonadota</taxon>
        <taxon>Alphaproteobacteria</taxon>
        <taxon>Sphingomonadales</taxon>
        <taxon>Rhizorhabdaceae</taxon>
        <taxon>Edaphosphingomonas</taxon>
    </lineage>
</organism>
<feature type="binding site" evidence="4">
    <location>
        <begin position="159"/>
        <end position="167"/>
    </location>
    <ligand>
        <name>ATP</name>
        <dbReference type="ChEBI" id="CHEBI:30616"/>
    </ligand>
</feature>
<keyword evidence="5" id="KW-0479">Metal-binding</keyword>
<gene>
    <name evidence="6" type="ORF">BHE75_01800</name>
</gene>
<dbReference type="Pfam" id="PF01812">
    <property type="entry name" value="5-FTHF_cyc-lig"/>
    <property type="match status" value="1"/>
</dbReference>
<comment type="caution">
    <text evidence="6">The sequence shown here is derived from an EMBL/GenBank/DDBJ whole genome shotgun (WGS) entry which is preliminary data.</text>
</comment>
<dbReference type="InterPro" id="IPR002698">
    <property type="entry name" value="FTHF_cligase"/>
</dbReference>
<evidence type="ECO:0000256" key="4">
    <source>
        <dbReference type="PIRSR" id="PIRSR006806-1"/>
    </source>
</evidence>
<evidence type="ECO:0000256" key="5">
    <source>
        <dbReference type="RuleBase" id="RU361279"/>
    </source>
</evidence>
<accession>A0A1S1HC42</accession>
<evidence type="ECO:0000256" key="3">
    <source>
        <dbReference type="ARBA" id="ARBA00022840"/>
    </source>
</evidence>
<dbReference type="InterPro" id="IPR037171">
    <property type="entry name" value="NagB/RpiA_transferase-like"/>
</dbReference>
<feature type="binding site" evidence="4">
    <location>
        <begin position="30"/>
        <end position="34"/>
    </location>
    <ligand>
        <name>ATP</name>
        <dbReference type="ChEBI" id="CHEBI:30616"/>
    </ligand>
</feature>
<dbReference type="NCBIfam" id="TIGR02727">
    <property type="entry name" value="MTHFS_bact"/>
    <property type="match status" value="1"/>
</dbReference>
<dbReference type="PANTHER" id="PTHR23407:SF1">
    <property type="entry name" value="5-FORMYLTETRAHYDROFOLATE CYCLO-LIGASE"/>
    <property type="match status" value="1"/>
</dbReference>
<name>A0A1S1HC42_9SPHN</name>
<dbReference type="GO" id="GO:0046872">
    <property type="term" value="F:metal ion binding"/>
    <property type="evidence" value="ECO:0007669"/>
    <property type="project" value="UniProtKB-KW"/>
</dbReference>
<sequence length="216" mass="23970">MVVPPTLQPPFLLPPTARLRHDPGGMIPAKADLRRALRGRRRDFAALLDREGRLREAADALAAQALPHIRDARVIAGYWPIGSEADPRPLLHALHDRGRAVALPRVTTPESPMTFHRWRPGDTLVAGGHGLLQPADGAPALLPDLIVTPLVGFDRRLMRMGQGAGYYDRLFARFPDIRRIGLAWSAQEVEEVPADPWDMPLHAIATEREWIEPETA</sequence>